<dbReference type="PANTHER" id="PTHR23407:SF1">
    <property type="entry name" value="5-FORMYLTETRAHYDROFOLATE CYCLO-LIGASE"/>
    <property type="match status" value="1"/>
</dbReference>
<dbReference type="EMBL" id="VIFK01000016">
    <property type="protein sequence ID" value="TQF00329.1"/>
    <property type="molecule type" value="Genomic_DNA"/>
</dbReference>
<dbReference type="PIRSF" id="PIRSF006806">
    <property type="entry name" value="FTHF_cligase"/>
    <property type="match status" value="1"/>
</dbReference>
<comment type="catalytic activity">
    <reaction evidence="5">
        <text>(6S)-5-formyl-5,6,7,8-tetrahydrofolate + ATP = (6R)-5,10-methenyltetrahydrofolate + ADP + phosphate</text>
        <dbReference type="Rhea" id="RHEA:10488"/>
        <dbReference type="ChEBI" id="CHEBI:30616"/>
        <dbReference type="ChEBI" id="CHEBI:43474"/>
        <dbReference type="ChEBI" id="CHEBI:57455"/>
        <dbReference type="ChEBI" id="CHEBI:57457"/>
        <dbReference type="ChEBI" id="CHEBI:456216"/>
        <dbReference type="EC" id="6.3.3.2"/>
    </reaction>
</comment>
<evidence type="ECO:0000256" key="4">
    <source>
        <dbReference type="PIRSR" id="PIRSR006806-1"/>
    </source>
</evidence>
<protein>
    <recommendedName>
        <fullName evidence="5">5-formyltetrahydrofolate cyclo-ligase</fullName>
        <ecNumber evidence="5">6.3.3.2</ecNumber>
    </recommendedName>
</protein>
<keyword evidence="3 4" id="KW-0067">ATP-binding</keyword>
<organism evidence="6 7">
    <name type="scientific">Spiribacter salinus</name>
    <dbReference type="NCBI Taxonomy" id="1335746"/>
    <lineage>
        <taxon>Bacteria</taxon>
        <taxon>Pseudomonadati</taxon>
        <taxon>Pseudomonadota</taxon>
        <taxon>Gammaproteobacteria</taxon>
        <taxon>Chromatiales</taxon>
        <taxon>Ectothiorhodospiraceae</taxon>
        <taxon>Spiribacter</taxon>
    </lineage>
</organism>
<evidence type="ECO:0000313" key="6">
    <source>
        <dbReference type="EMBL" id="TQF00329.1"/>
    </source>
</evidence>
<feature type="binding site" evidence="4">
    <location>
        <begin position="155"/>
        <end position="163"/>
    </location>
    <ligand>
        <name>ATP</name>
        <dbReference type="ChEBI" id="CHEBI:30616"/>
    </ligand>
</feature>
<evidence type="ECO:0000256" key="2">
    <source>
        <dbReference type="ARBA" id="ARBA00022741"/>
    </source>
</evidence>
<dbReference type="GO" id="GO:0035999">
    <property type="term" value="P:tetrahydrofolate interconversion"/>
    <property type="evidence" value="ECO:0007669"/>
    <property type="project" value="TreeGrafter"/>
</dbReference>
<reference evidence="6 7" key="1">
    <citation type="submission" date="2019-06" db="EMBL/GenBank/DDBJ databases">
        <title>Metagenome assembled Genome of Spiribacter salinus SL48-SHIP from the microbial mat of Salt Lake 48 (Novosibirsk region, Russia).</title>
        <authorList>
            <person name="Shipova A."/>
            <person name="Rozanov A.S."/>
            <person name="Bryanskaya A.V."/>
            <person name="Peltek S.E."/>
        </authorList>
    </citation>
    <scope>NUCLEOTIDE SEQUENCE [LARGE SCALE GENOMIC DNA]</scope>
    <source>
        <strain evidence="6">SL48-SHIP-2</strain>
    </source>
</reference>
<feature type="binding site" evidence="4">
    <location>
        <begin position="14"/>
        <end position="18"/>
    </location>
    <ligand>
        <name>ATP</name>
        <dbReference type="ChEBI" id="CHEBI:30616"/>
    </ligand>
</feature>
<dbReference type="GO" id="GO:0046872">
    <property type="term" value="F:metal ion binding"/>
    <property type="evidence" value="ECO:0007669"/>
    <property type="project" value="UniProtKB-KW"/>
</dbReference>
<dbReference type="GO" id="GO:0005524">
    <property type="term" value="F:ATP binding"/>
    <property type="evidence" value="ECO:0007669"/>
    <property type="project" value="UniProtKB-KW"/>
</dbReference>
<dbReference type="GO" id="GO:0030272">
    <property type="term" value="F:5-formyltetrahydrofolate cyclo-ligase activity"/>
    <property type="evidence" value="ECO:0007669"/>
    <property type="project" value="UniProtKB-EC"/>
</dbReference>
<proteinExistence type="inferred from homology"/>
<evidence type="ECO:0000313" key="7">
    <source>
        <dbReference type="Proteomes" id="UP000315400"/>
    </source>
</evidence>
<sequence>MTREPRDPATAAHKQALRQSLRAARRAVRGRAAAQAAAALTGRVQHLPVWQRARVVGLFLSGDGEIDTTALIHAAHQAGKHVVLPVIRPPRGQRGRRAVLQQGALVFRDYQPGDALRPGWLGIPEPIRTHRRVIPLNTLDLLLMPLVGFDDQGHRLGMGGGFYDRTLAGRTRFRRPRLVGIAHACQQVPALPSEPWDQPLEACVTDQRTLTW</sequence>
<dbReference type="PANTHER" id="PTHR23407">
    <property type="entry name" value="ATPASE INHIBITOR/5-FORMYLTETRAHYDROFOLATE CYCLO-LIGASE"/>
    <property type="match status" value="1"/>
</dbReference>
<dbReference type="Gene3D" id="3.40.50.10420">
    <property type="entry name" value="NagB/RpiA/CoA transferase-like"/>
    <property type="match status" value="1"/>
</dbReference>
<comment type="caution">
    <text evidence="6">The sequence shown here is derived from an EMBL/GenBank/DDBJ whole genome shotgun (WGS) entry which is preliminary data.</text>
</comment>
<accession>A0A540VU97</accession>
<gene>
    <name evidence="6" type="ORF">FKY71_04065</name>
</gene>
<keyword evidence="2 4" id="KW-0547">Nucleotide-binding</keyword>
<evidence type="ECO:0000256" key="3">
    <source>
        <dbReference type="ARBA" id="ARBA00022840"/>
    </source>
</evidence>
<name>A0A540VU97_9GAMM</name>
<comment type="similarity">
    <text evidence="1 5">Belongs to the 5-formyltetrahydrofolate cyclo-ligase family.</text>
</comment>
<feature type="binding site" evidence="4">
    <location>
        <position position="60"/>
    </location>
    <ligand>
        <name>substrate</name>
    </ligand>
</feature>
<dbReference type="STRING" id="1260251.SPISAL_08175"/>
<dbReference type="AlphaFoldDB" id="A0A540VU97"/>
<dbReference type="GO" id="GO:0009396">
    <property type="term" value="P:folic acid-containing compound biosynthetic process"/>
    <property type="evidence" value="ECO:0007669"/>
    <property type="project" value="TreeGrafter"/>
</dbReference>
<comment type="cofactor">
    <cofactor evidence="5">
        <name>Mg(2+)</name>
        <dbReference type="ChEBI" id="CHEBI:18420"/>
    </cofactor>
</comment>
<dbReference type="Pfam" id="PF01812">
    <property type="entry name" value="5-FTHF_cyc-lig"/>
    <property type="match status" value="1"/>
</dbReference>
<dbReference type="InterPro" id="IPR024185">
    <property type="entry name" value="FTHF_cligase-like_sf"/>
</dbReference>
<dbReference type="Proteomes" id="UP000315400">
    <property type="component" value="Unassembled WGS sequence"/>
</dbReference>
<dbReference type="SUPFAM" id="SSF100950">
    <property type="entry name" value="NagB/RpiA/CoA transferase-like"/>
    <property type="match status" value="1"/>
</dbReference>
<dbReference type="EC" id="6.3.3.2" evidence="5"/>
<evidence type="ECO:0000256" key="5">
    <source>
        <dbReference type="RuleBase" id="RU361279"/>
    </source>
</evidence>
<keyword evidence="5" id="KW-0460">Magnesium</keyword>
<dbReference type="NCBIfam" id="TIGR02727">
    <property type="entry name" value="MTHFS_bact"/>
    <property type="match status" value="1"/>
</dbReference>
<feature type="binding site" evidence="4">
    <location>
        <position position="65"/>
    </location>
    <ligand>
        <name>substrate</name>
    </ligand>
</feature>
<dbReference type="InterPro" id="IPR037171">
    <property type="entry name" value="NagB/RpiA_transferase-like"/>
</dbReference>
<keyword evidence="5" id="KW-0479">Metal-binding</keyword>
<dbReference type="InterPro" id="IPR002698">
    <property type="entry name" value="FTHF_cligase"/>
</dbReference>
<evidence type="ECO:0000256" key="1">
    <source>
        <dbReference type="ARBA" id="ARBA00010638"/>
    </source>
</evidence>
<keyword evidence="6" id="KW-0436">Ligase</keyword>